<evidence type="ECO:0000256" key="17">
    <source>
        <dbReference type="ARBA" id="ARBA00063956"/>
    </source>
</evidence>
<keyword evidence="10" id="KW-0007">Acetylation</keyword>
<evidence type="ECO:0000256" key="10">
    <source>
        <dbReference type="ARBA" id="ARBA00022990"/>
    </source>
</evidence>
<dbReference type="GO" id="GO:0031080">
    <property type="term" value="C:nuclear pore outer ring"/>
    <property type="evidence" value="ECO:0007669"/>
    <property type="project" value="TreeGrafter"/>
</dbReference>
<keyword evidence="11 18" id="KW-0811">Translocation</keyword>
<dbReference type="GO" id="GO:0000973">
    <property type="term" value="P:post-transcriptional tethering of RNA polymerase II gene DNA at nuclear periphery"/>
    <property type="evidence" value="ECO:0007669"/>
    <property type="project" value="TreeGrafter"/>
</dbReference>
<evidence type="ECO:0000256" key="16">
    <source>
        <dbReference type="ARBA" id="ARBA00056880"/>
    </source>
</evidence>
<evidence type="ECO:0000256" key="7">
    <source>
        <dbReference type="ARBA" id="ARBA00022816"/>
    </source>
</evidence>
<dbReference type="GO" id="GO:0031965">
    <property type="term" value="C:nuclear membrane"/>
    <property type="evidence" value="ECO:0007669"/>
    <property type="project" value="UniProtKB-SubCell"/>
</dbReference>
<dbReference type="AlphaFoldDB" id="A0A2R5LHP0"/>
<protein>
    <recommendedName>
        <fullName evidence="18">Nuclear pore complex protein</fullName>
    </recommendedName>
</protein>
<dbReference type="InterPro" id="IPR007252">
    <property type="entry name" value="Nup84/Nup107"/>
</dbReference>
<organism evidence="20">
    <name type="scientific">Ornithodoros turicata</name>
    <dbReference type="NCBI Taxonomy" id="34597"/>
    <lineage>
        <taxon>Eukaryota</taxon>
        <taxon>Metazoa</taxon>
        <taxon>Ecdysozoa</taxon>
        <taxon>Arthropoda</taxon>
        <taxon>Chelicerata</taxon>
        <taxon>Arachnida</taxon>
        <taxon>Acari</taxon>
        <taxon>Parasitiformes</taxon>
        <taxon>Ixodida</taxon>
        <taxon>Ixodoidea</taxon>
        <taxon>Argasidae</taxon>
        <taxon>Ornithodorinae</taxon>
        <taxon>Ornithodoros</taxon>
    </lineage>
</organism>
<keyword evidence="9" id="KW-0653">Protein transport</keyword>
<proteinExistence type="inferred from homology"/>
<keyword evidence="14 18" id="KW-0539">Nucleus</keyword>
<reference evidence="20" key="1">
    <citation type="submission" date="2018-03" db="EMBL/GenBank/DDBJ databases">
        <title>The relapsing fever spirochete Borrelia turicatae persists in the highly oxidative environment of its soft-bodied tick vector.</title>
        <authorList>
            <person name="Bourret T.J."/>
            <person name="Boyle W.K."/>
            <person name="Valenzuela J.G."/>
            <person name="Oliveira F."/>
            <person name="Lopez J.E."/>
        </authorList>
    </citation>
    <scope>NUCLEOTIDE SEQUENCE</scope>
    <source>
        <strain evidence="20">Kansas strain/isolate</strain>
        <tissue evidence="20">Salivary glands</tissue>
    </source>
</reference>
<evidence type="ECO:0000313" key="20">
    <source>
        <dbReference type="EMBL" id="MBY09053.1"/>
    </source>
</evidence>
<keyword evidence="12 18" id="KW-0906">Nuclear pore complex</keyword>
<evidence type="ECO:0000256" key="1">
    <source>
        <dbReference type="ARBA" id="ARBA00004629"/>
    </source>
</evidence>
<evidence type="ECO:0000256" key="4">
    <source>
        <dbReference type="ARBA" id="ARBA00022454"/>
    </source>
</evidence>
<dbReference type="EMBL" id="GGLE01004927">
    <property type="protein sequence ID" value="MBY09053.1"/>
    <property type="molecule type" value="Transcribed_RNA"/>
</dbReference>
<keyword evidence="4" id="KW-0158">Chromosome</keyword>
<feature type="region of interest" description="Disordered" evidence="19">
    <location>
        <begin position="272"/>
        <end position="291"/>
    </location>
</feature>
<dbReference type="Pfam" id="PF04121">
    <property type="entry name" value="Nup84_Nup100"/>
    <property type="match status" value="1"/>
</dbReference>
<dbReference type="PANTHER" id="PTHR13003:SF2">
    <property type="entry name" value="NUCLEAR PORE COMPLEX PROTEIN NUP107"/>
    <property type="match status" value="1"/>
</dbReference>
<dbReference type="Gene3D" id="1.20.190.50">
    <property type="match status" value="1"/>
</dbReference>
<dbReference type="GO" id="GO:0006606">
    <property type="term" value="P:protein import into nucleus"/>
    <property type="evidence" value="ECO:0007669"/>
    <property type="project" value="TreeGrafter"/>
</dbReference>
<comment type="function">
    <text evidence="16">Plays a role in the nuclear pore complex (NPC) assembly and/or maintenance. Required for the assembly of peripheral proteins into the NPC. May anchor NUP62 to the NPC. Involved in nephrogenesis.</text>
</comment>
<dbReference type="GO" id="GO:0006406">
    <property type="term" value="P:mRNA export from nucleus"/>
    <property type="evidence" value="ECO:0007669"/>
    <property type="project" value="TreeGrafter"/>
</dbReference>
<feature type="compositionally biased region" description="Low complexity" evidence="19">
    <location>
        <begin position="23"/>
        <end position="33"/>
    </location>
</feature>
<keyword evidence="15" id="KW-0137">Centromere</keyword>
<evidence type="ECO:0000256" key="12">
    <source>
        <dbReference type="ARBA" id="ARBA00023132"/>
    </source>
</evidence>
<dbReference type="Gene3D" id="1.10.3450.20">
    <property type="match status" value="1"/>
</dbReference>
<accession>A0A2R5LHP0</accession>
<sequence>MADPFAYSLANLPTPKIEKRSSRFSNRSASFQRTPGNLSSSSVLDRTLQSGKKPYSVVLRTDTFLNNTTVHGGLYGDTTMAQDVDVTQFTGATLASEHPAVAATAGIYADFMDAYRSCPNDSPVDLLDNYERICDTYLRRLQKVADHAPSKAGKAVACSKLLSEEKNTWQLTKILMRDRLEAEPDVETMLMDTDVRKTSDKDIVDALFARDSAVRRAQMVVDWLESCAAYEHDEEPDDCARMEYFSDGGCAWENTLYMLQARKVAPAAADGRVTELDPDAPSRQQLALTDEDSKDEARLLRSVFRHLRQGQLQKAQQLAIDQGYHWLAAALEGWRPHHDPNTGGFLNGSTSMQPTEGNAYRDLWKSQCWMASASSGTGTYERAIYAALCGNLQELLPVCLSWKDHLWARLRALVDIGIEQELRVATQQVRQMEPLPKNYPAGRGSLVQVFESLSATPNAQVQKQGEFYYSVVQRCIILDDTYSLMEEMHEWSTQQQSRHLVRFMAHMALALRSAGYALDDAAFNAVLRAYVKDLIREKCVPVVATYVAALPPGEQVEHYAYMLEELKVQDSVEQERCLEWARDAGLDVPAITRTLVEHVRTADAETEPGATTPSLEVTPEDREKISSLDWLLFDVEMRGEALCQANALMRDFILRGKVKAAREASEKLPPDTVQVAASSRHRVGSEAERNVREYFCLCAYLQAQQSFQNWFSRFHHHKPQPVGEPPVGAKFSEMVAYEHKVRNHSIETDKWRDAVARQAREVSKNVYNVLLFVDGGWMVDVQAGGGDERRQRQMSALRKLCIPSLTFLLHEALHASGMLRECMAIADVIASERHKLYAEFGRQELYTLLSRIRDSSLKLLDSGCDALGYAVE</sequence>
<evidence type="ECO:0000256" key="6">
    <source>
        <dbReference type="ARBA" id="ARBA00022553"/>
    </source>
</evidence>
<keyword evidence="8" id="KW-0995">Kinetochore</keyword>
<keyword evidence="3 18" id="KW-0813">Transport</keyword>
<feature type="region of interest" description="Disordered" evidence="19">
    <location>
        <begin position="18"/>
        <end position="45"/>
    </location>
</feature>
<dbReference type="FunFam" id="1.20.190.50:FF:000001">
    <property type="entry name" value="Nuclear pore complex protein"/>
    <property type="match status" value="1"/>
</dbReference>
<evidence type="ECO:0000256" key="8">
    <source>
        <dbReference type="ARBA" id="ARBA00022838"/>
    </source>
</evidence>
<keyword evidence="13 18" id="KW-0472">Membrane</keyword>
<feature type="compositionally biased region" description="Polar residues" evidence="19">
    <location>
        <begin position="34"/>
        <end position="45"/>
    </location>
</feature>
<evidence type="ECO:0000256" key="3">
    <source>
        <dbReference type="ARBA" id="ARBA00022448"/>
    </source>
</evidence>
<evidence type="ECO:0000256" key="9">
    <source>
        <dbReference type="ARBA" id="ARBA00022927"/>
    </source>
</evidence>
<comment type="subunit">
    <text evidence="17">Part of the nuclear pore complex (NPC). Forms part of the Nup160 subcomplex in the nuclear pore which is composed of NUP160, NUP133, NUP107 and Nup96; this complex plays a role in RNA export and in tethering Nup98 and NUP153 to the nucleus. Does not interact with TPR. Interacts with ZNF106.</text>
</comment>
<dbReference type="FunFam" id="1.10.3450.20:FF:000001">
    <property type="entry name" value="Nuclear pore complex protein"/>
    <property type="match status" value="1"/>
</dbReference>
<keyword evidence="7" id="KW-0509">mRNA transport</keyword>
<evidence type="ECO:0000256" key="5">
    <source>
        <dbReference type="ARBA" id="ARBA00022481"/>
    </source>
</evidence>
<evidence type="ECO:0000256" key="19">
    <source>
        <dbReference type="SAM" id="MobiDB-lite"/>
    </source>
</evidence>
<name>A0A2R5LHP0_9ACAR</name>
<evidence type="ECO:0000256" key="14">
    <source>
        <dbReference type="ARBA" id="ARBA00023242"/>
    </source>
</evidence>
<keyword evidence="6" id="KW-0597">Phosphoprotein</keyword>
<keyword evidence="5" id="KW-0488">Methylation</keyword>
<evidence type="ECO:0000256" key="2">
    <source>
        <dbReference type="ARBA" id="ARBA00009510"/>
    </source>
</evidence>
<dbReference type="GO" id="GO:0017056">
    <property type="term" value="F:structural constituent of nuclear pore"/>
    <property type="evidence" value="ECO:0007669"/>
    <property type="project" value="UniProtKB-UniRule"/>
</dbReference>
<evidence type="ECO:0000256" key="18">
    <source>
        <dbReference type="RuleBase" id="RU365072"/>
    </source>
</evidence>
<evidence type="ECO:0000256" key="13">
    <source>
        <dbReference type="ARBA" id="ARBA00023136"/>
    </source>
</evidence>
<comment type="function">
    <text evidence="18">Functions as a component of the nuclear pore complex (NPC).</text>
</comment>
<comment type="similarity">
    <text evidence="2 18">Belongs to the nucleoporin Nup84/Nup107 family.</text>
</comment>
<dbReference type="GO" id="GO:0000776">
    <property type="term" value="C:kinetochore"/>
    <property type="evidence" value="ECO:0007669"/>
    <property type="project" value="UniProtKB-KW"/>
</dbReference>
<dbReference type="PANTHER" id="PTHR13003">
    <property type="entry name" value="NUP107-RELATED"/>
    <property type="match status" value="1"/>
</dbReference>
<comment type="subcellular location">
    <subcellularLocation>
        <location evidence="1">Chromosome</location>
        <location evidence="1">Centromere</location>
        <location evidence="1">Kinetochore</location>
    </subcellularLocation>
    <subcellularLocation>
        <location evidence="18">Nucleus</location>
        <location evidence="18">Nuclear pore complex</location>
    </subcellularLocation>
    <subcellularLocation>
        <location evidence="18">Nucleus membrane</location>
    </subcellularLocation>
</comment>
<evidence type="ECO:0000256" key="11">
    <source>
        <dbReference type="ARBA" id="ARBA00023010"/>
    </source>
</evidence>
<evidence type="ECO:0000256" key="15">
    <source>
        <dbReference type="ARBA" id="ARBA00023328"/>
    </source>
</evidence>